<evidence type="ECO:0000313" key="2">
    <source>
        <dbReference type="EMBL" id="KAK5616448.1"/>
    </source>
</evidence>
<protein>
    <submittedName>
        <fullName evidence="2">Uncharacterized protein</fullName>
    </submittedName>
</protein>
<proteinExistence type="predicted"/>
<reference evidence="2 3" key="1">
    <citation type="submission" date="2021-06" db="EMBL/GenBank/DDBJ databases">
        <authorList>
            <person name="Palmer J.M."/>
        </authorList>
    </citation>
    <scope>NUCLEOTIDE SEQUENCE [LARGE SCALE GENOMIC DNA]</scope>
    <source>
        <strain evidence="2 3">MEX-2019</strain>
        <tissue evidence="2">Muscle</tissue>
    </source>
</reference>
<name>A0AAV9S4Z9_9TELE</name>
<gene>
    <name evidence="2" type="ORF">CRENBAI_011208</name>
</gene>
<evidence type="ECO:0000313" key="3">
    <source>
        <dbReference type="Proteomes" id="UP001311232"/>
    </source>
</evidence>
<sequence length="167" mass="18046">MAGRPCSGMPQQSQAARHKVSPQGSHTPNTEVGCQQGTGAAAPRPKRQRVRRRAPRPHDPAMQAKPGIQPPAARQPSTKQVRPSQRPQHVGQAPAHTTSRNPVESRRKQWANCFSMNAQLAPSYPASIYTSPAPAEARTDKRSKPTARSPGPKDPPAQPGRQAPCRL</sequence>
<dbReference type="Proteomes" id="UP001311232">
    <property type="component" value="Unassembled WGS sequence"/>
</dbReference>
<organism evidence="2 3">
    <name type="scientific">Crenichthys baileyi</name>
    <name type="common">White River springfish</name>
    <dbReference type="NCBI Taxonomy" id="28760"/>
    <lineage>
        <taxon>Eukaryota</taxon>
        <taxon>Metazoa</taxon>
        <taxon>Chordata</taxon>
        <taxon>Craniata</taxon>
        <taxon>Vertebrata</taxon>
        <taxon>Euteleostomi</taxon>
        <taxon>Actinopterygii</taxon>
        <taxon>Neopterygii</taxon>
        <taxon>Teleostei</taxon>
        <taxon>Neoteleostei</taxon>
        <taxon>Acanthomorphata</taxon>
        <taxon>Ovalentaria</taxon>
        <taxon>Atherinomorphae</taxon>
        <taxon>Cyprinodontiformes</taxon>
        <taxon>Goodeidae</taxon>
        <taxon>Crenichthys</taxon>
    </lineage>
</organism>
<dbReference type="EMBL" id="JAHHUM010000887">
    <property type="protein sequence ID" value="KAK5616448.1"/>
    <property type="molecule type" value="Genomic_DNA"/>
</dbReference>
<accession>A0AAV9S4Z9</accession>
<feature type="compositionally biased region" description="Polar residues" evidence="1">
    <location>
        <begin position="22"/>
        <end position="38"/>
    </location>
</feature>
<feature type="compositionally biased region" description="Polar residues" evidence="1">
    <location>
        <begin position="75"/>
        <end position="87"/>
    </location>
</feature>
<keyword evidence="3" id="KW-1185">Reference proteome</keyword>
<comment type="caution">
    <text evidence="2">The sequence shown here is derived from an EMBL/GenBank/DDBJ whole genome shotgun (WGS) entry which is preliminary data.</text>
</comment>
<feature type="region of interest" description="Disordered" evidence="1">
    <location>
        <begin position="1"/>
        <end position="110"/>
    </location>
</feature>
<feature type="compositionally biased region" description="Basic residues" evidence="1">
    <location>
        <begin position="44"/>
        <end position="55"/>
    </location>
</feature>
<evidence type="ECO:0000256" key="1">
    <source>
        <dbReference type="SAM" id="MobiDB-lite"/>
    </source>
</evidence>
<dbReference type="AlphaFoldDB" id="A0AAV9S4Z9"/>
<feature type="region of interest" description="Disordered" evidence="1">
    <location>
        <begin position="122"/>
        <end position="167"/>
    </location>
</feature>